<dbReference type="InterPro" id="IPR029058">
    <property type="entry name" value="AB_hydrolase_fold"/>
</dbReference>
<dbReference type="GeneID" id="44079135"/>
<reference evidence="2 3" key="1">
    <citation type="submission" date="2020-02" db="EMBL/GenBank/DDBJ databases">
        <title>Whole genome sequence of Halogeometricum borinquense strain wsp4.</title>
        <authorList>
            <person name="Verma D.K."/>
            <person name="Gopal K."/>
            <person name="Prasad E.S."/>
        </authorList>
    </citation>
    <scope>NUCLEOTIDE SEQUENCE [LARGE SCALE GENOMIC DNA]</scope>
    <source>
        <strain evidence="3">wsp4</strain>
    </source>
</reference>
<dbReference type="PRINTS" id="PR00412">
    <property type="entry name" value="EPOXHYDRLASE"/>
</dbReference>
<gene>
    <name evidence="2" type="ORF">G3I44_07000</name>
</gene>
<dbReference type="Pfam" id="PF00561">
    <property type="entry name" value="Abhydrolase_1"/>
    <property type="match status" value="1"/>
</dbReference>
<dbReference type="InterPro" id="IPR000073">
    <property type="entry name" value="AB_hydrolase_1"/>
</dbReference>
<dbReference type="RefSeq" id="WP_163486033.1">
    <property type="nucleotide sequence ID" value="NZ_CP048739.1"/>
</dbReference>
<organism evidence="2 3">
    <name type="scientific">Halogeometricum borinquense</name>
    <dbReference type="NCBI Taxonomy" id="60847"/>
    <lineage>
        <taxon>Archaea</taxon>
        <taxon>Methanobacteriati</taxon>
        <taxon>Methanobacteriota</taxon>
        <taxon>Stenosarchaea group</taxon>
        <taxon>Halobacteria</taxon>
        <taxon>Halobacteriales</taxon>
        <taxon>Haloferacaceae</taxon>
        <taxon>Halogeometricum</taxon>
    </lineage>
</organism>
<feature type="domain" description="AB hydrolase-1" evidence="1">
    <location>
        <begin position="20"/>
        <end position="256"/>
    </location>
</feature>
<dbReference type="Gene3D" id="3.40.50.1820">
    <property type="entry name" value="alpha/beta hydrolase"/>
    <property type="match status" value="1"/>
</dbReference>
<keyword evidence="2" id="KW-0378">Hydrolase</keyword>
<dbReference type="SUPFAM" id="SSF53474">
    <property type="entry name" value="alpha/beta-Hydrolases"/>
    <property type="match status" value="1"/>
</dbReference>
<protein>
    <submittedName>
        <fullName evidence="2">Alpha/beta hydrolase</fullName>
    </submittedName>
</protein>
<evidence type="ECO:0000259" key="1">
    <source>
        <dbReference type="Pfam" id="PF00561"/>
    </source>
</evidence>
<accession>A0A6C0UF49</accession>
<dbReference type="InterPro" id="IPR000639">
    <property type="entry name" value="Epox_hydrolase-like"/>
</dbReference>
<dbReference type="InterPro" id="IPR050266">
    <property type="entry name" value="AB_hydrolase_sf"/>
</dbReference>
<name>A0A6C0UF49_9EURY</name>
<evidence type="ECO:0000313" key="3">
    <source>
        <dbReference type="Proteomes" id="UP000465846"/>
    </source>
</evidence>
<dbReference type="PANTHER" id="PTHR43798">
    <property type="entry name" value="MONOACYLGLYCEROL LIPASE"/>
    <property type="match status" value="1"/>
</dbReference>
<evidence type="ECO:0000313" key="2">
    <source>
        <dbReference type="EMBL" id="QIB74066.1"/>
    </source>
</evidence>
<sequence length="279" mass="30731">MPTVRTNNIETYYERRGAGPPVVFVHAALLDHSMWDEQVAALSDDYTTVTYDVRGHGKTDGSDDVVYTMDRYAADLHDLFEALDLEQPVVCGLSLGGMIAQTYAAAHPGRIRGLVLADTFSPPIRTRGEWFLRRVVLNALIPPVRLLGIERVEKANVWLTDRVFGGAGGDYENVERLRESSPRMDTEEVTKVIRSITRFHETTVELGAITVPTLVLYGENELPYVKQHAAAFGATLPVAELDEIPDAGHASNLDNPAYFTAALRTFLTRTLNDTGSIGA</sequence>
<dbReference type="PRINTS" id="PR00111">
    <property type="entry name" value="ABHYDROLASE"/>
</dbReference>
<dbReference type="AlphaFoldDB" id="A0A6C0UF49"/>
<dbReference type="Proteomes" id="UP000465846">
    <property type="component" value="Chromosome"/>
</dbReference>
<dbReference type="GO" id="GO:0016787">
    <property type="term" value="F:hydrolase activity"/>
    <property type="evidence" value="ECO:0007669"/>
    <property type="project" value="UniProtKB-KW"/>
</dbReference>
<proteinExistence type="predicted"/>
<dbReference type="EMBL" id="CP048739">
    <property type="protein sequence ID" value="QIB74066.1"/>
    <property type="molecule type" value="Genomic_DNA"/>
</dbReference>